<keyword evidence="8" id="KW-0150">Chloroplast</keyword>
<dbReference type="PANTHER" id="PTHR21569">
    <property type="entry name" value="RIBOSOMAL PROTEIN S9"/>
    <property type="match status" value="1"/>
</dbReference>
<protein>
    <recommendedName>
        <fullName evidence="4">Small ribosomal subunit protein uS9c</fullName>
    </recommendedName>
    <alternativeName>
        <fullName evidence="5">30S ribosomal protein S9, chloroplastic</fullName>
    </alternativeName>
</protein>
<reference evidence="8" key="1">
    <citation type="submission" date="2016-07" db="EMBL/GenBank/DDBJ databases">
        <title>The complete chloroplast genome of Dunaliella salina strain SQ.</title>
        <authorList>
            <person name="Lopez H."/>
            <person name="Magdaleno D.A."/>
            <person name="Stephano J.L."/>
        </authorList>
    </citation>
    <scope>NUCLEOTIDE SEQUENCE</scope>
    <source>
        <strain evidence="8">SQ</strain>
    </source>
</reference>
<dbReference type="AlphaFoldDB" id="A0A1C8XRR6"/>
<evidence type="ECO:0000313" key="8">
    <source>
        <dbReference type="EMBL" id="AOH77176.1"/>
    </source>
</evidence>
<geneLocation type="chloroplast" evidence="8"/>
<dbReference type="Pfam" id="PF00380">
    <property type="entry name" value="Ribosomal_S9"/>
    <property type="match status" value="1"/>
</dbReference>
<dbReference type="GO" id="GO:0015935">
    <property type="term" value="C:small ribosomal subunit"/>
    <property type="evidence" value="ECO:0007669"/>
    <property type="project" value="TreeGrafter"/>
</dbReference>
<dbReference type="PROSITE" id="PS00360">
    <property type="entry name" value="RIBOSOMAL_S9"/>
    <property type="match status" value="1"/>
</dbReference>
<dbReference type="GO" id="GO:0003735">
    <property type="term" value="F:structural constituent of ribosome"/>
    <property type="evidence" value="ECO:0007669"/>
    <property type="project" value="InterPro"/>
</dbReference>
<dbReference type="PANTHER" id="PTHR21569:SF1">
    <property type="entry name" value="SMALL RIBOSOMAL SUBUNIT PROTEIN US9M"/>
    <property type="match status" value="1"/>
</dbReference>
<gene>
    <name evidence="8" type="primary">rps9</name>
</gene>
<evidence type="ECO:0000256" key="7">
    <source>
        <dbReference type="SAM" id="MobiDB-lite"/>
    </source>
</evidence>
<evidence type="ECO:0000256" key="6">
    <source>
        <dbReference type="RuleBase" id="RU003815"/>
    </source>
</evidence>
<organism evidence="8">
    <name type="scientific">Dunaliella salina</name>
    <name type="common">Green alga</name>
    <name type="synonym">Protococcus salinus</name>
    <dbReference type="NCBI Taxonomy" id="3046"/>
    <lineage>
        <taxon>Eukaryota</taxon>
        <taxon>Viridiplantae</taxon>
        <taxon>Chlorophyta</taxon>
        <taxon>core chlorophytes</taxon>
        <taxon>Chlorophyceae</taxon>
        <taxon>CS clade</taxon>
        <taxon>Chlamydomonadales</taxon>
        <taxon>Dunaliellaceae</taxon>
        <taxon>Dunaliella</taxon>
    </lineage>
</organism>
<feature type="region of interest" description="Disordered" evidence="7">
    <location>
        <begin position="177"/>
        <end position="196"/>
    </location>
</feature>
<keyword evidence="3 6" id="KW-0687">Ribonucleoprotein</keyword>
<dbReference type="InterPro" id="IPR020568">
    <property type="entry name" value="Ribosomal_Su5_D2-typ_SF"/>
</dbReference>
<dbReference type="InterPro" id="IPR000754">
    <property type="entry name" value="Ribosomal_uS9"/>
</dbReference>
<dbReference type="EMBL" id="KX530454">
    <property type="protein sequence ID" value="AOH77176.1"/>
    <property type="molecule type" value="Genomic_DNA"/>
</dbReference>
<proteinExistence type="inferred from homology"/>
<comment type="similarity">
    <text evidence="1 6">Belongs to the universal ribosomal protein uS9 family.</text>
</comment>
<evidence type="ECO:0000256" key="2">
    <source>
        <dbReference type="ARBA" id="ARBA00022980"/>
    </source>
</evidence>
<evidence type="ECO:0000256" key="5">
    <source>
        <dbReference type="ARBA" id="ARBA00035437"/>
    </source>
</evidence>
<dbReference type="Gene3D" id="3.30.230.10">
    <property type="match status" value="1"/>
</dbReference>
<dbReference type="SUPFAM" id="SSF54211">
    <property type="entry name" value="Ribosomal protein S5 domain 2-like"/>
    <property type="match status" value="1"/>
</dbReference>
<name>A0A1C8XRR6_DUNSA</name>
<sequence>MGRIGKKSFMNILARGVGRRKEAVAQVQIVQGTNEAPGGQFIINNIPAENYLHNNTCSILSVKAPISILQSLHDASVEGENTDLKNDLGNFNTVVKVKGGGLVGQAEAIKLGLTRAICQLYAITPNNQNKSIREFSIENSMEESSKNSSSGMSYETTIELRKQFKDKGFLTQDSRVKERRKYGLKKARKASQYHKR</sequence>
<evidence type="ECO:0000256" key="4">
    <source>
        <dbReference type="ARBA" id="ARBA00035152"/>
    </source>
</evidence>
<evidence type="ECO:0000256" key="3">
    <source>
        <dbReference type="ARBA" id="ARBA00023274"/>
    </source>
</evidence>
<evidence type="ECO:0000256" key="1">
    <source>
        <dbReference type="ARBA" id="ARBA00005251"/>
    </source>
</evidence>
<dbReference type="GO" id="GO:0003723">
    <property type="term" value="F:RNA binding"/>
    <property type="evidence" value="ECO:0007669"/>
    <property type="project" value="TreeGrafter"/>
</dbReference>
<keyword evidence="8" id="KW-0934">Plastid</keyword>
<dbReference type="InterPro" id="IPR014721">
    <property type="entry name" value="Ribsml_uS5_D2-typ_fold_subgr"/>
</dbReference>
<accession>A0A1C8XRR6</accession>
<keyword evidence="2 6" id="KW-0689">Ribosomal protein</keyword>
<dbReference type="InterPro" id="IPR020574">
    <property type="entry name" value="Ribosomal_uS9_CS"/>
</dbReference>
<dbReference type="GO" id="GO:0006412">
    <property type="term" value="P:translation"/>
    <property type="evidence" value="ECO:0007669"/>
    <property type="project" value="InterPro"/>
</dbReference>